<protein>
    <recommendedName>
        <fullName evidence="1">DUF4440 domain-containing protein</fullName>
    </recommendedName>
</protein>
<name>A0A3P7IRF7_STRVU</name>
<evidence type="ECO:0000259" key="1">
    <source>
        <dbReference type="Pfam" id="PF14534"/>
    </source>
</evidence>
<feature type="domain" description="DUF4440" evidence="1">
    <location>
        <begin position="4"/>
        <end position="108"/>
    </location>
</feature>
<reference evidence="2 3" key="1">
    <citation type="submission" date="2018-11" db="EMBL/GenBank/DDBJ databases">
        <authorList>
            <consortium name="Pathogen Informatics"/>
        </authorList>
    </citation>
    <scope>NUCLEOTIDE SEQUENCE [LARGE SCALE GENOMIC DNA]</scope>
</reference>
<proteinExistence type="predicted"/>
<dbReference type="InterPro" id="IPR032710">
    <property type="entry name" value="NTF2-like_dom_sf"/>
</dbReference>
<dbReference type="SUPFAM" id="SSF54427">
    <property type="entry name" value="NTF2-like"/>
    <property type="match status" value="1"/>
</dbReference>
<dbReference type="Proteomes" id="UP000270094">
    <property type="component" value="Unassembled WGS sequence"/>
</dbReference>
<dbReference type="Pfam" id="PF14534">
    <property type="entry name" value="DUF4440"/>
    <property type="match status" value="1"/>
</dbReference>
<dbReference type="OrthoDB" id="5852458at2759"/>
<evidence type="ECO:0000313" key="3">
    <source>
        <dbReference type="Proteomes" id="UP000270094"/>
    </source>
</evidence>
<keyword evidence="3" id="KW-1185">Reference proteome</keyword>
<dbReference type="Gene3D" id="3.10.450.50">
    <property type="match status" value="1"/>
</dbReference>
<dbReference type="EMBL" id="UYYB01095813">
    <property type="protein sequence ID" value="VDM75770.1"/>
    <property type="molecule type" value="Genomic_DNA"/>
</dbReference>
<dbReference type="InterPro" id="IPR027843">
    <property type="entry name" value="DUF4440"/>
</dbReference>
<gene>
    <name evidence="2" type="ORF">SVUK_LOCUS10768</name>
</gene>
<accession>A0A3P7IRF7</accession>
<organism evidence="2 3">
    <name type="scientific">Strongylus vulgaris</name>
    <name type="common">Blood worm</name>
    <dbReference type="NCBI Taxonomy" id="40348"/>
    <lineage>
        <taxon>Eukaryota</taxon>
        <taxon>Metazoa</taxon>
        <taxon>Ecdysozoa</taxon>
        <taxon>Nematoda</taxon>
        <taxon>Chromadorea</taxon>
        <taxon>Rhabditida</taxon>
        <taxon>Rhabditina</taxon>
        <taxon>Rhabditomorpha</taxon>
        <taxon>Strongyloidea</taxon>
        <taxon>Strongylidae</taxon>
        <taxon>Strongylus</taxon>
    </lineage>
</organism>
<dbReference type="AlphaFoldDB" id="A0A3P7IRF7"/>
<evidence type="ECO:0000313" key="2">
    <source>
        <dbReference type="EMBL" id="VDM75770.1"/>
    </source>
</evidence>
<sequence length="117" mass="13523">MKAISDAWEKEYYAGNLVGTIDNYFHTDAVVVQKGVGAQYGKKAIKEMFSKMEEEYGQVKFERKNEKACGCDCCICMSCEVIIDSPKKGKERGNSFQIWKQEDGKWKLYHDEFEILK</sequence>